<dbReference type="PANTHER" id="PTHR10426">
    <property type="entry name" value="STRICTOSIDINE SYNTHASE-RELATED"/>
    <property type="match status" value="1"/>
</dbReference>
<dbReference type="WBParaSite" id="Csp11.Scaffold629.g11857.t1">
    <property type="protein sequence ID" value="Csp11.Scaffold629.g11857.t1"/>
    <property type="gene ID" value="Csp11.Scaffold629.g11857"/>
</dbReference>
<evidence type="ECO:0000313" key="4">
    <source>
        <dbReference type="Proteomes" id="UP000095282"/>
    </source>
</evidence>
<evidence type="ECO:0000313" key="5">
    <source>
        <dbReference type="WBParaSite" id="Csp11.Scaffold629.g11857.t1"/>
    </source>
</evidence>
<dbReference type="PANTHER" id="PTHR10426:SF124">
    <property type="entry name" value="STRICTOSIDINE SYNTHASE CONSERVED REGION DOMAIN-CONTAINING PROTEIN"/>
    <property type="match status" value="1"/>
</dbReference>
<name>A0A1I7TUA9_9PELO</name>
<organism evidence="4 5">
    <name type="scientific">Caenorhabditis tropicalis</name>
    <dbReference type="NCBI Taxonomy" id="1561998"/>
    <lineage>
        <taxon>Eukaryota</taxon>
        <taxon>Metazoa</taxon>
        <taxon>Ecdysozoa</taxon>
        <taxon>Nematoda</taxon>
        <taxon>Chromadorea</taxon>
        <taxon>Rhabditida</taxon>
        <taxon>Rhabditina</taxon>
        <taxon>Rhabditomorpha</taxon>
        <taxon>Rhabditoidea</taxon>
        <taxon>Rhabditidae</taxon>
        <taxon>Peloderinae</taxon>
        <taxon>Caenorhabditis</taxon>
    </lineage>
</organism>
<dbReference type="GO" id="GO:0016787">
    <property type="term" value="F:hydrolase activity"/>
    <property type="evidence" value="ECO:0007669"/>
    <property type="project" value="TreeGrafter"/>
</dbReference>
<evidence type="ECO:0000259" key="3">
    <source>
        <dbReference type="Pfam" id="PF03088"/>
    </source>
</evidence>
<reference evidence="5" key="1">
    <citation type="submission" date="2016-11" db="UniProtKB">
        <authorList>
            <consortium name="WormBaseParasite"/>
        </authorList>
    </citation>
    <scope>IDENTIFICATION</scope>
</reference>
<keyword evidence="2" id="KW-0325">Glycoprotein</keyword>
<comment type="similarity">
    <text evidence="1">Belongs to the strictosidine synthase family.</text>
</comment>
<dbReference type="Gene3D" id="2.120.10.30">
    <property type="entry name" value="TolB, C-terminal domain"/>
    <property type="match status" value="1"/>
</dbReference>
<feature type="domain" description="Strictosidine synthase conserved region" evidence="3">
    <location>
        <begin position="60"/>
        <end position="105"/>
    </location>
</feature>
<dbReference type="AlphaFoldDB" id="A0A1I7TUA9"/>
<dbReference type="GO" id="GO:0012505">
    <property type="term" value="C:endomembrane system"/>
    <property type="evidence" value="ECO:0007669"/>
    <property type="project" value="TreeGrafter"/>
</dbReference>
<evidence type="ECO:0000256" key="1">
    <source>
        <dbReference type="ARBA" id="ARBA00009191"/>
    </source>
</evidence>
<dbReference type="STRING" id="1561998.A0A1I7TUA9"/>
<keyword evidence="4" id="KW-1185">Reference proteome</keyword>
<accession>A0A1I7TUA9</accession>
<evidence type="ECO:0000256" key="2">
    <source>
        <dbReference type="ARBA" id="ARBA00023180"/>
    </source>
</evidence>
<dbReference type="SUPFAM" id="SSF63829">
    <property type="entry name" value="Calcium-dependent phosphotriesterase"/>
    <property type="match status" value="1"/>
</dbReference>
<dbReference type="Pfam" id="PF03088">
    <property type="entry name" value="Str_synth"/>
    <property type="match status" value="1"/>
</dbReference>
<dbReference type="InterPro" id="IPR011042">
    <property type="entry name" value="6-blade_b-propeller_TolB-like"/>
</dbReference>
<dbReference type="eggNOG" id="KOG1520">
    <property type="taxonomic scope" value="Eukaryota"/>
</dbReference>
<dbReference type="Proteomes" id="UP000095282">
    <property type="component" value="Unplaced"/>
</dbReference>
<dbReference type="InterPro" id="IPR018119">
    <property type="entry name" value="Strictosidine_synth_cons-reg"/>
</dbReference>
<proteinExistence type="inferred from homology"/>
<protein>
    <submittedName>
        <fullName evidence="5">Str_synth domain-containing protein</fullName>
    </submittedName>
</protein>
<sequence length="106" mass="12050">MHLCGRPLGLRLSDVGELIIADAYLGLFAINWQEEKVIKILGAGELPTNDEKAPPIKYLNDLDILPDGRIIFSESSAKFDDRDFILDLFEHRPNGRLLIYDPRKKT</sequence>